<protein>
    <submittedName>
        <fullName evidence="3">Uncharacterized protein</fullName>
    </submittedName>
</protein>
<dbReference type="EMBL" id="CAUYUJ010006247">
    <property type="protein sequence ID" value="CAK0816696.1"/>
    <property type="molecule type" value="Genomic_DNA"/>
</dbReference>
<keyword evidence="4" id="KW-1185">Reference proteome</keyword>
<evidence type="ECO:0000256" key="2">
    <source>
        <dbReference type="SAM" id="Phobius"/>
    </source>
</evidence>
<accession>A0ABN9RCJ5</accession>
<organism evidence="3 4">
    <name type="scientific">Prorocentrum cordatum</name>
    <dbReference type="NCBI Taxonomy" id="2364126"/>
    <lineage>
        <taxon>Eukaryota</taxon>
        <taxon>Sar</taxon>
        <taxon>Alveolata</taxon>
        <taxon>Dinophyceae</taxon>
        <taxon>Prorocentrales</taxon>
        <taxon>Prorocentraceae</taxon>
        <taxon>Prorocentrum</taxon>
    </lineage>
</organism>
<feature type="transmembrane region" description="Helical" evidence="2">
    <location>
        <begin position="827"/>
        <end position="848"/>
    </location>
</feature>
<name>A0ABN9RCJ5_9DINO</name>
<reference evidence="3" key="1">
    <citation type="submission" date="2023-10" db="EMBL/GenBank/DDBJ databases">
        <authorList>
            <person name="Chen Y."/>
            <person name="Shah S."/>
            <person name="Dougan E. K."/>
            <person name="Thang M."/>
            <person name="Chan C."/>
        </authorList>
    </citation>
    <scope>NUCLEOTIDE SEQUENCE [LARGE SCALE GENOMIC DNA]</scope>
</reference>
<feature type="compositionally biased region" description="Basic residues" evidence="1">
    <location>
        <begin position="731"/>
        <end position="740"/>
    </location>
</feature>
<feature type="transmembrane region" description="Helical" evidence="2">
    <location>
        <begin position="789"/>
        <end position="807"/>
    </location>
</feature>
<evidence type="ECO:0000313" key="3">
    <source>
        <dbReference type="EMBL" id="CAK0816696.1"/>
    </source>
</evidence>
<feature type="region of interest" description="Disordered" evidence="1">
    <location>
        <begin position="714"/>
        <end position="752"/>
    </location>
</feature>
<keyword evidence="2" id="KW-0812">Transmembrane</keyword>
<feature type="transmembrane region" description="Helical" evidence="2">
    <location>
        <begin position="564"/>
        <end position="580"/>
    </location>
</feature>
<evidence type="ECO:0000256" key="1">
    <source>
        <dbReference type="SAM" id="MobiDB-lite"/>
    </source>
</evidence>
<gene>
    <name evidence="3" type="ORF">PCOR1329_LOCUS19547</name>
</gene>
<comment type="caution">
    <text evidence="3">The sequence shown here is derived from an EMBL/GenBank/DDBJ whole genome shotgun (WGS) entry which is preliminary data.</text>
</comment>
<keyword evidence="2" id="KW-1133">Transmembrane helix</keyword>
<dbReference type="Proteomes" id="UP001189429">
    <property type="component" value="Unassembled WGS sequence"/>
</dbReference>
<keyword evidence="2" id="KW-0472">Membrane</keyword>
<evidence type="ECO:0000313" key="4">
    <source>
        <dbReference type="Proteomes" id="UP001189429"/>
    </source>
</evidence>
<sequence>MWRQVRHQLHALGRASAAVHALNYLYGDRSSPSPSAPSVGQRSAAGHIWDSTVALGPEPDEYRDDISDPNGLRGEACPQGPHTGPALLRSPVDYASFPGAMVERRMLVFSPAHGRLGNVGVFYVPKRSGRLRVIFDTRLATCAFTDAPRTQLPSASAWGRFETGGTRVSVASADLDVAFYRAQVPEGMEEYFTLPPIAAKYSAPPGITVAGVTGEDLVLPQVAVLPMGFSWALHLCQTVPQTSLCRAGFSPEDLVLDGHCGCQLSDDPASVVGAGYVDNYFVLGGSAKQVGQRLRVVPGDLVRHGLSVHELEAPSQDRDVLGLSLREGRCLSLRTRNIWRLRAASRAATRRQAIGGFLLRVLAGHITWALLLRRELLCHCDLAGAKGRVVEKWGCKIEGGAQASNRTVGMGVDSSFAETAICSLPELRRALPAPLALLAASGPSLLERLVIRGSAARPHRVTLNGFVGYCSKPNLDWADRQSLNQAPVTFMDSQFRLGGGGHLGNVLLAAVALFLGSLRKRAAMLMPRARRAAATWARRASSRTRLPPTRRAVPALAGLLLRDGFLWLAICILVAFVCYLRPMEAAKRCGCHLVAPSPTVGAGYHLLGLLQLKSGQEPKKTGIHGESILFDREPRLTPLLEALKVRTAPSQQPFGEGVDCLGALFGRLPTLIATSALKSLNRYAEETKLPGELAWIHSEMVEFGAAFESNLQAPGCSRPGQGGPPAEAVRQHLRRQRRRAASSSTGRGAPPLLRRRPALELFCGAGTIASAMNAEGHAARATWHILNDMLSIFVAVLFFALTKHVSVDYFGEEDGHDHKPPGMRSSLIAVGRFLFFFAVVHLLIYFAAKLENPLWSMKSVGIVGGHVIGFAAIDVFGGLLEQPFSQSFACVFVVAASRSVQWALVPFLPQAAKGTWGRRGVPRGGQ</sequence>
<proteinExistence type="predicted"/>
<feature type="compositionally biased region" description="Low complexity" evidence="1">
    <location>
        <begin position="741"/>
        <end position="752"/>
    </location>
</feature>